<evidence type="ECO:0000313" key="4">
    <source>
        <dbReference type="Proteomes" id="UP000001593"/>
    </source>
</evidence>
<dbReference type="InterPro" id="IPR036872">
    <property type="entry name" value="CH_dom_sf"/>
</dbReference>
<dbReference type="PROSITE" id="PS50021">
    <property type="entry name" value="CH"/>
    <property type="match status" value="1"/>
</dbReference>
<evidence type="ECO:0000259" key="2">
    <source>
        <dbReference type="PROSITE" id="PS50021"/>
    </source>
</evidence>
<evidence type="ECO:0000313" key="3">
    <source>
        <dbReference type="EMBL" id="EDO27416.1"/>
    </source>
</evidence>
<dbReference type="eggNOG" id="KOG0035">
    <property type="taxonomic scope" value="Eukaryota"/>
</dbReference>
<reference evidence="3 4" key="1">
    <citation type="journal article" date="2007" name="Science">
        <title>Sea anemone genome reveals ancestral eumetazoan gene repertoire and genomic organization.</title>
        <authorList>
            <person name="Putnam N.H."/>
            <person name="Srivastava M."/>
            <person name="Hellsten U."/>
            <person name="Dirks B."/>
            <person name="Chapman J."/>
            <person name="Salamov A."/>
            <person name="Terry A."/>
            <person name="Shapiro H."/>
            <person name="Lindquist E."/>
            <person name="Kapitonov V.V."/>
            <person name="Jurka J."/>
            <person name="Genikhovich G."/>
            <person name="Grigoriev I.V."/>
            <person name="Lucas S.M."/>
            <person name="Steele R.E."/>
            <person name="Finnerty J.R."/>
            <person name="Technau U."/>
            <person name="Martindale M.Q."/>
            <person name="Rokhsar D.S."/>
        </authorList>
    </citation>
    <scope>NUCLEOTIDE SEQUENCE [LARGE SCALE GENOMIC DNA]</scope>
    <source>
        <strain evidence="4">CH2 X CH6</strain>
    </source>
</reference>
<dbReference type="InterPro" id="IPR050540">
    <property type="entry name" value="F-actin_Monoox_Mical"/>
</dbReference>
<dbReference type="EMBL" id="DS473247">
    <property type="protein sequence ID" value="EDO27416.1"/>
    <property type="molecule type" value="Genomic_DNA"/>
</dbReference>
<proteinExistence type="predicted"/>
<dbReference type="InParanoid" id="A7T9B1"/>
<accession>A7T9B1</accession>
<dbReference type="Proteomes" id="UP000001593">
    <property type="component" value="Unassembled WGS sequence"/>
</dbReference>
<name>A7T9B1_NEMVE</name>
<dbReference type="Gene3D" id="1.10.418.10">
    <property type="entry name" value="Calponin-like domain"/>
    <property type="match status" value="1"/>
</dbReference>
<protein>
    <recommendedName>
        <fullName evidence="2">Calponin-homology (CH) domain-containing protein</fullName>
    </recommendedName>
</protein>
<dbReference type="SUPFAM" id="SSF47576">
    <property type="entry name" value="Calponin-homology domain, CH-domain"/>
    <property type="match status" value="1"/>
</dbReference>
<feature type="domain" description="Calponin-homology (CH)" evidence="2">
    <location>
        <begin position="121"/>
        <end position="184"/>
    </location>
</feature>
<dbReference type="STRING" id="45351.A7T9B1"/>
<evidence type="ECO:0000256" key="1">
    <source>
        <dbReference type="SAM" id="MobiDB-lite"/>
    </source>
</evidence>
<feature type="region of interest" description="Disordered" evidence="1">
    <location>
        <begin position="1"/>
        <end position="120"/>
    </location>
</feature>
<dbReference type="HOGENOM" id="CLU_1471807_0_0_1"/>
<dbReference type="KEGG" id="nve:5497711"/>
<dbReference type="InterPro" id="IPR001715">
    <property type="entry name" value="CH_dom"/>
</dbReference>
<feature type="compositionally biased region" description="Basic and acidic residues" evidence="1">
    <location>
        <begin position="81"/>
        <end position="97"/>
    </location>
</feature>
<dbReference type="PANTHER" id="PTHR23167:SF46">
    <property type="entry name" value="EPS15 HOMOLOGY DOMAIN CONTAINING PROTEIN-BINDING PROTEIN 1, ISOFORM F"/>
    <property type="match status" value="1"/>
</dbReference>
<organism evidence="3 4">
    <name type="scientific">Nematostella vectensis</name>
    <name type="common">Starlet sea anemone</name>
    <dbReference type="NCBI Taxonomy" id="45351"/>
    <lineage>
        <taxon>Eukaryota</taxon>
        <taxon>Metazoa</taxon>
        <taxon>Cnidaria</taxon>
        <taxon>Anthozoa</taxon>
        <taxon>Hexacorallia</taxon>
        <taxon>Actiniaria</taxon>
        <taxon>Edwardsiidae</taxon>
        <taxon>Nematostella</taxon>
    </lineage>
</organism>
<dbReference type="PANTHER" id="PTHR23167">
    <property type="entry name" value="CALPONIN HOMOLOGY DOMAIN-CONTAINING PROTEIN DDB_G0272472-RELATED"/>
    <property type="match status" value="1"/>
</dbReference>
<dbReference type="Pfam" id="PF00307">
    <property type="entry name" value="CH"/>
    <property type="match status" value="1"/>
</dbReference>
<gene>
    <name evidence="3" type="ORF">NEMVEDRAFT_v1g224104</name>
</gene>
<keyword evidence="4" id="KW-1185">Reference proteome</keyword>
<dbReference type="PhylomeDB" id="A7T9B1"/>
<sequence length="184" mass="20678">MMSLNEIGSLADFEIEPVVSTPQPLRKPHHSRVRTQADNVSLAQLKEASHDSGSDTGSIASEGRHTKAKRVRSRSVTPPDKSNKYMVHEQHRDDNSKRPTSTTSMTDDKEDNDLEKDKNQSAAEADLLKWCKNVTKGYKGVKIKNTTTSWRDGLAFCAIIHHFHPDLIDFSSLDPQNIKENNKL</sequence>
<dbReference type="AlphaFoldDB" id="A7T9B1"/>
<feature type="non-terminal residue" evidence="3">
    <location>
        <position position="1"/>
    </location>
</feature>